<dbReference type="EMBL" id="JACNLK010000006">
    <property type="protein sequence ID" value="MBC8207608.1"/>
    <property type="molecule type" value="Genomic_DNA"/>
</dbReference>
<comment type="caution">
    <text evidence="6">The sequence shown here is derived from an EMBL/GenBank/DDBJ whole genome shotgun (WGS) entry which is preliminary data.</text>
</comment>
<reference evidence="6 7" key="1">
    <citation type="submission" date="2020-08" db="EMBL/GenBank/DDBJ databases">
        <title>Bridging the membrane lipid divide: bacteria of the FCB group superphylum have the potential to synthesize archaeal ether lipids.</title>
        <authorList>
            <person name="Villanueva L."/>
            <person name="Von Meijenfeldt F.A.B."/>
            <person name="Westbye A.B."/>
            <person name="Yadav S."/>
            <person name="Hopmans E.C."/>
            <person name="Dutilh B.E."/>
            <person name="Sinninghe Damste J.S."/>
        </authorList>
    </citation>
    <scope>NUCLEOTIDE SEQUENCE [LARGE SCALE GENOMIC DNA]</scope>
    <source>
        <strain evidence="6">NIOZ-UU81</strain>
    </source>
</reference>
<evidence type="ECO:0000256" key="3">
    <source>
        <dbReference type="PROSITE-ProRule" id="PRU00169"/>
    </source>
</evidence>
<dbReference type="PANTHER" id="PTHR45138:SF9">
    <property type="entry name" value="DIGUANYLATE CYCLASE DGCM-RELATED"/>
    <property type="match status" value="1"/>
</dbReference>
<keyword evidence="3" id="KW-0597">Phosphoprotein</keyword>
<dbReference type="SUPFAM" id="SSF52172">
    <property type="entry name" value="CheY-like"/>
    <property type="match status" value="1"/>
</dbReference>
<feature type="domain" description="GGDEF" evidence="5">
    <location>
        <begin position="168"/>
        <end position="300"/>
    </location>
</feature>
<organism evidence="6 7">
    <name type="scientific">Candidatus Desulfatifera sulfidica</name>
    <dbReference type="NCBI Taxonomy" id="2841691"/>
    <lineage>
        <taxon>Bacteria</taxon>
        <taxon>Pseudomonadati</taxon>
        <taxon>Thermodesulfobacteriota</taxon>
        <taxon>Desulfobulbia</taxon>
        <taxon>Desulfobulbales</taxon>
        <taxon>Desulfobulbaceae</taxon>
        <taxon>Candidatus Desulfatifera</taxon>
    </lineage>
</organism>
<dbReference type="PROSITE" id="PS50110">
    <property type="entry name" value="RESPONSE_REGULATORY"/>
    <property type="match status" value="1"/>
</dbReference>
<dbReference type="PROSITE" id="PS50887">
    <property type="entry name" value="GGDEF"/>
    <property type="match status" value="1"/>
</dbReference>
<dbReference type="InterPro" id="IPR000160">
    <property type="entry name" value="GGDEF_dom"/>
</dbReference>
<dbReference type="InterPro" id="IPR043128">
    <property type="entry name" value="Rev_trsase/Diguanyl_cyclase"/>
</dbReference>
<gene>
    <name evidence="6" type="ORF">H8E79_00355</name>
</gene>
<evidence type="ECO:0000256" key="2">
    <source>
        <dbReference type="ARBA" id="ARBA00034247"/>
    </source>
</evidence>
<dbReference type="Gene3D" id="3.40.50.2300">
    <property type="match status" value="1"/>
</dbReference>
<dbReference type="GO" id="GO:0000160">
    <property type="term" value="P:phosphorelay signal transduction system"/>
    <property type="evidence" value="ECO:0007669"/>
    <property type="project" value="InterPro"/>
</dbReference>
<evidence type="ECO:0000313" key="7">
    <source>
        <dbReference type="Proteomes" id="UP000599024"/>
    </source>
</evidence>
<dbReference type="Pfam" id="PF00990">
    <property type="entry name" value="GGDEF"/>
    <property type="match status" value="1"/>
</dbReference>
<protein>
    <recommendedName>
        <fullName evidence="1">diguanylate cyclase</fullName>
        <ecNumber evidence="1">2.7.7.65</ecNumber>
    </recommendedName>
</protein>
<dbReference type="NCBIfam" id="TIGR00254">
    <property type="entry name" value="GGDEF"/>
    <property type="match status" value="1"/>
</dbReference>
<dbReference type="InterPro" id="IPR050469">
    <property type="entry name" value="Diguanylate_Cyclase"/>
</dbReference>
<feature type="modified residue" description="4-aspartylphosphate" evidence="3">
    <location>
        <position position="60"/>
    </location>
</feature>
<dbReference type="GO" id="GO:0052621">
    <property type="term" value="F:diguanylate cyclase activity"/>
    <property type="evidence" value="ECO:0007669"/>
    <property type="project" value="UniProtKB-EC"/>
</dbReference>
<feature type="domain" description="Response regulatory" evidence="4">
    <location>
        <begin position="11"/>
        <end position="125"/>
    </location>
</feature>
<dbReference type="Pfam" id="PF00072">
    <property type="entry name" value="Response_reg"/>
    <property type="match status" value="1"/>
</dbReference>
<dbReference type="EC" id="2.7.7.65" evidence="1"/>
<dbReference type="PANTHER" id="PTHR45138">
    <property type="entry name" value="REGULATORY COMPONENTS OF SENSORY TRANSDUCTION SYSTEM"/>
    <property type="match status" value="1"/>
</dbReference>
<dbReference type="Gene3D" id="3.30.70.270">
    <property type="match status" value="1"/>
</dbReference>
<evidence type="ECO:0000259" key="5">
    <source>
        <dbReference type="PROSITE" id="PS50887"/>
    </source>
</evidence>
<evidence type="ECO:0000259" key="4">
    <source>
        <dbReference type="PROSITE" id="PS50110"/>
    </source>
</evidence>
<name>A0A8J6T979_9BACT</name>
<dbReference type="InterPro" id="IPR029787">
    <property type="entry name" value="Nucleotide_cyclase"/>
</dbReference>
<dbReference type="AlphaFoldDB" id="A0A8J6T979"/>
<sequence length="300" mass="33516">MNTTVPATDISILIVDDDSIVRDALITMLKSLGYTTFEADSGLSAIEILKNQSCDLVLSDIVMPHMNGMQLLAHIRSEFPNTDVIMATGYNEQTNYVEAIEAGAIDFIKKPIEFAELEAKLNRALRERDMVRRLEQLSLRDSLTGLLNRRAFDQRFNKETERASRQNYPLFLAMLDIDNFKNYNDTLGHPAGDKVLQGLAEILLDSTRTNVDMSFRVGGDEFALLMPQTSLEQAKVIIQRIMDHFLALGYGSTGLSIGLTSCRLCGTRPAQEEEEALIKRADKAMYTAKAQGKNQIVCDI</sequence>
<dbReference type="SMART" id="SM00267">
    <property type="entry name" value="GGDEF"/>
    <property type="match status" value="1"/>
</dbReference>
<dbReference type="FunFam" id="3.30.70.270:FF:000001">
    <property type="entry name" value="Diguanylate cyclase domain protein"/>
    <property type="match status" value="1"/>
</dbReference>
<dbReference type="InterPro" id="IPR001789">
    <property type="entry name" value="Sig_transdc_resp-reg_receiver"/>
</dbReference>
<dbReference type="SUPFAM" id="SSF55073">
    <property type="entry name" value="Nucleotide cyclase"/>
    <property type="match status" value="1"/>
</dbReference>
<accession>A0A8J6T979</accession>
<evidence type="ECO:0000256" key="1">
    <source>
        <dbReference type="ARBA" id="ARBA00012528"/>
    </source>
</evidence>
<dbReference type="CDD" id="cd01949">
    <property type="entry name" value="GGDEF"/>
    <property type="match status" value="1"/>
</dbReference>
<comment type="catalytic activity">
    <reaction evidence="2">
        <text>2 GTP = 3',3'-c-di-GMP + 2 diphosphate</text>
        <dbReference type="Rhea" id="RHEA:24898"/>
        <dbReference type="ChEBI" id="CHEBI:33019"/>
        <dbReference type="ChEBI" id="CHEBI:37565"/>
        <dbReference type="ChEBI" id="CHEBI:58805"/>
        <dbReference type="EC" id="2.7.7.65"/>
    </reaction>
</comment>
<dbReference type="InterPro" id="IPR011006">
    <property type="entry name" value="CheY-like_superfamily"/>
</dbReference>
<evidence type="ECO:0000313" key="6">
    <source>
        <dbReference type="EMBL" id="MBC8207608.1"/>
    </source>
</evidence>
<dbReference type="Proteomes" id="UP000599024">
    <property type="component" value="Unassembled WGS sequence"/>
</dbReference>
<dbReference type="SMART" id="SM00448">
    <property type="entry name" value="REC"/>
    <property type="match status" value="1"/>
</dbReference>
<dbReference type="CDD" id="cd17536">
    <property type="entry name" value="REC_YesN-like"/>
    <property type="match status" value="1"/>
</dbReference>
<proteinExistence type="predicted"/>